<protein>
    <recommendedName>
        <fullName evidence="3">Regulatory protein MarR</fullName>
    </recommendedName>
</protein>
<evidence type="ECO:0008006" key="3">
    <source>
        <dbReference type="Google" id="ProtNLM"/>
    </source>
</evidence>
<dbReference type="OrthoDB" id="7064118at2"/>
<dbReference type="HOGENOM" id="CLU_085936_0_0_10"/>
<dbReference type="Proteomes" id="UP000018439">
    <property type="component" value="Chromosome"/>
</dbReference>
<dbReference type="AlphaFoldDB" id="F3ZPT3"/>
<dbReference type="EMBL" id="CM001167">
    <property type="protein sequence ID" value="EGJ71670.1"/>
    <property type="molecule type" value="Genomic_DNA"/>
</dbReference>
<reference evidence="1" key="1">
    <citation type="journal article" date="2011" name="Stand. Genomic Sci.">
        <title>Non-contiguous finished genome sequence of Bacteroides coprosuis type strain (PC139).</title>
        <authorList>
            <person name="Land M."/>
            <person name="Held B."/>
            <person name="Gronow S."/>
            <person name="Abt B."/>
            <person name="Lucas S."/>
            <person name="Del Rio T.G."/>
            <person name="Nolan M."/>
            <person name="Tice H."/>
            <person name="Cheng J.F."/>
            <person name="Pitluck S."/>
            <person name="Liolios K."/>
            <person name="Pagani I."/>
            <person name="Ivanova N."/>
            <person name="Mavromatis K."/>
            <person name="Mikhailova N."/>
            <person name="Pati A."/>
            <person name="Tapia R."/>
            <person name="Han C."/>
            <person name="Goodwin L."/>
            <person name="Chen A."/>
            <person name="Palaniappan K."/>
            <person name="Hauser L."/>
            <person name="Brambilla E.M."/>
            <person name="Rohde M."/>
            <person name="Goker M."/>
            <person name="Detter J.C."/>
            <person name="Woyke T."/>
            <person name="Bristow J."/>
            <person name="Eisen J.A."/>
            <person name="Markowitz V."/>
            <person name="Hugenholtz P."/>
            <person name="Kyrpides N.C."/>
            <person name="Klenk H.P."/>
            <person name="Lapidus A."/>
        </authorList>
    </citation>
    <scope>NUCLEOTIDE SEQUENCE</scope>
    <source>
        <strain evidence="1">DSM 18011</strain>
    </source>
</reference>
<gene>
    <name evidence="1" type="ORF">Bcop_1475</name>
</gene>
<proteinExistence type="predicted"/>
<name>F3ZPT3_9BACE</name>
<dbReference type="eggNOG" id="COG2114">
    <property type="taxonomic scope" value="Bacteria"/>
</dbReference>
<organism evidence="1 2">
    <name type="scientific">Bacteroides coprosuis DSM 18011</name>
    <dbReference type="NCBI Taxonomy" id="679937"/>
    <lineage>
        <taxon>Bacteria</taxon>
        <taxon>Pseudomonadati</taxon>
        <taxon>Bacteroidota</taxon>
        <taxon>Bacteroidia</taxon>
        <taxon>Bacteroidales</taxon>
        <taxon>Bacteroidaceae</taxon>
        <taxon>Bacteroides</taxon>
    </lineage>
</organism>
<keyword evidence="2" id="KW-1185">Reference proteome</keyword>
<accession>F3ZPT3</accession>
<dbReference type="STRING" id="679937.Bcop_1475"/>
<sequence>MKAVITGDIINSTLINNRQEFLSALDAILKELNQQINFHYEIYRGDSIQILIDTPIYAMHIALLLRYGLRKSTPSGESIIWDCRLAIGIGEVNFLTEDIKQSDGEAFQLSGRALDQLKDSTLDIHTPWTSFDEIFRVMTSFVDDIINNTSITQAESMYYYFISRESQTQAELAKKLNKTAQSISKSLIGGKYRLISSFLNLYKKQLHQYLN</sequence>
<evidence type="ECO:0000313" key="2">
    <source>
        <dbReference type="Proteomes" id="UP000018439"/>
    </source>
</evidence>
<evidence type="ECO:0000313" key="1">
    <source>
        <dbReference type="EMBL" id="EGJ71670.1"/>
    </source>
</evidence>